<dbReference type="SMART" id="SM00904">
    <property type="entry name" value="Flavokinase"/>
    <property type="match status" value="1"/>
</dbReference>
<sequence>MRSGGPRDPIAGPDVPEPPFPLKLSGEVIKGFGRGSKELGIPTANIPISGLSVGGHDDIESGVYYGWAGLNFSSTPNTPSGTATPAATSTNGADSTSAPSLTDKVKHAASTLFGSSSSEGKKEAGRASVHPMVMSIGWNPFYKNTVRSVEVHIMHEFASDFYGAHLNLVILGFIRPELDYVSKESLIEDIKTDIEVARRSLERPAYKRAREDPFLVEFGNGGA</sequence>
<evidence type="ECO:0000256" key="14">
    <source>
        <dbReference type="SAM" id="MobiDB-lite"/>
    </source>
</evidence>
<comment type="similarity">
    <text evidence="3">Belongs to the flavokinase family.</text>
</comment>
<comment type="pathway">
    <text evidence="2">Cofactor biosynthesis; FMN biosynthesis; FMN from riboflavin (ATP route): step 1/1.</text>
</comment>
<dbReference type="STRING" id="1126212.K2QUK3"/>
<evidence type="ECO:0000256" key="10">
    <source>
        <dbReference type="ARBA" id="ARBA00022777"/>
    </source>
</evidence>
<dbReference type="InParanoid" id="K2QUK3"/>
<keyword evidence="11" id="KW-0067">ATP-binding</keyword>
<keyword evidence="8" id="KW-0808">Transferase</keyword>
<evidence type="ECO:0000256" key="4">
    <source>
        <dbReference type="ARBA" id="ARBA00012105"/>
    </source>
</evidence>
<accession>K2QUK3</accession>
<dbReference type="HOGENOM" id="CLU_048437_3_2_1"/>
<dbReference type="InterPro" id="IPR023468">
    <property type="entry name" value="Riboflavin_kinase"/>
</dbReference>
<feature type="compositionally biased region" description="Low complexity" evidence="14">
    <location>
        <begin position="77"/>
        <end position="93"/>
    </location>
</feature>
<evidence type="ECO:0000256" key="8">
    <source>
        <dbReference type="ARBA" id="ARBA00022679"/>
    </source>
</evidence>
<dbReference type="EC" id="2.7.1.26" evidence="4"/>
<evidence type="ECO:0000256" key="2">
    <source>
        <dbReference type="ARBA" id="ARBA00005201"/>
    </source>
</evidence>
<dbReference type="PANTHER" id="PTHR22749:SF6">
    <property type="entry name" value="RIBOFLAVIN KINASE"/>
    <property type="match status" value="1"/>
</dbReference>
<dbReference type="Proteomes" id="UP000007129">
    <property type="component" value="Unassembled WGS sequence"/>
</dbReference>
<dbReference type="Gene3D" id="2.40.30.30">
    <property type="entry name" value="Riboflavin kinase-like"/>
    <property type="match status" value="1"/>
</dbReference>
<keyword evidence="7" id="KW-0288">FMN</keyword>
<dbReference type="UniPathway" id="UPA00276">
    <property type="reaction ID" value="UER00406"/>
</dbReference>
<dbReference type="SUPFAM" id="SSF82114">
    <property type="entry name" value="Riboflavin kinase-like"/>
    <property type="match status" value="1"/>
</dbReference>
<organism evidence="16 17">
    <name type="scientific">Macrophomina phaseolina (strain MS6)</name>
    <name type="common">Charcoal rot fungus</name>
    <dbReference type="NCBI Taxonomy" id="1126212"/>
    <lineage>
        <taxon>Eukaryota</taxon>
        <taxon>Fungi</taxon>
        <taxon>Dikarya</taxon>
        <taxon>Ascomycota</taxon>
        <taxon>Pezizomycotina</taxon>
        <taxon>Dothideomycetes</taxon>
        <taxon>Dothideomycetes incertae sedis</taxon>
        <taxon>Botryosphaeriales</taxon>
        <taxon>Botryosphaeriaceae</taxon>
        <taxon>Macrophomina</taxon>
    </lineage>
</organism>
<dbReference type="PANTHER" id="PTHR22749">
    <property type="entry name" value="RIBOFLAVIN KINASE/FMN ADENYLYLTRANSFERASE"/>
    <property type="match status" value="1"/>
</dbReference>
<keyword evidence="6" id="KW-0285">Flavoprotein</keyword>
<dbReference type="InterPro" id="IPR023465">
    <property type="entry name" value="Riboflavin_kinase_dom_sf"/>
</dbReference>
<dbReference type="InterPro" id="IPR015865">
    <property type="entry name" value="Riboflavin_kinase_bac/euk"/>
</dbReference>
<dbReference type="eggNOG" id="KOG3110">
    <property type="taxonomic scope" value="Eukaryota"/>
</dbReference>
<name>K2QUK3_MACPH</name>
<dbReference type="GO" id="GO:0008531">
    <property type="term" value="F:riboflavin kinase activity"/>
    <property type="evidence" value="ECO:0007669"/>
    <property type="project" value="UniProtKB-EC"/>
</dbReference>
<evidence type="ECO:0000256" key="1">
    <source>
        <dbReference type="ARBA" id="ARBA00003572"/>
    </source>
</evidence>
<evidence type="ECO:0000256" key="9">
    <source>
        <dbReference type="ARBA" id="ARBA00022741"/>
    </source>
</evidence>
<evidence type="ECO:0000256" key="5">
    <source>
        <dbReference type="ARBA" id="ARBA00017394"/>
    </source>
</evidence>
<evidence type="ECO:0000256" key="11">
    <source>
        <dbReference type="ARBA" id="ARBA00022840"/>
    </source>
</evidence>
<comment type="catalytic activity">
    <reaction evidence="13">
        <text>riboflavin + ATP = FMN + ADP + H(+)</text>
        <dbReference type="Rhea" id="RHEA:14357"/>
        <dbReference type="ChEBI" id="CHEBI:15378"/>
        <dbReference type="ChEBI" id="CHEBI:30616"/>
        <dbReference type="ChEBI" id="CHEBI:57986"/>
        <dbReference type="ChEBI" id="CHEBI:58210"/>
        <dbReference type="ChEBI" id="CHEBI:456216"/>
        <dbReference type="EC" id="2.7.1.26"/>
    </reaction>
</comment>
<proteinExistence type="inferred from homology"/>
<evidence type="ECO:0000256" key="6">
    <source>
        <dbReference type="ARBA" id="ARBA00022630"/>
    </source>
</evidence>
<reference evidence="16 17" key="1">
    <citation type="journal article" date="2012" name="BMC Genomics">
        <title>Tools to kill: Genome of one of the most destructive plant pathogenic fungi Macrophomina phaseolina.</title>
        <authorList>
            <person name="Islam M.S."/>
            <person name="Haque M.S."/>
            <person name="Islam M.M."/>
            <person name="Emdad E.M."/>
            <person name="Halim A."/>
            <person name="Hossen Q.M.M."/>
            <person name="Hossain M.Z."/>
            <person name="Ahmed B."/>
            <person name="Rahim S."/>
            <person name="Rahman M.S."/>
            <person name="Alam M.M."/>
            <person name="Hou S."/>
            <person name="Wan X."/>
            <person name="Saito J.A."/>
            <person name="Alam M."/>
        </authorList>
    </citation>
    <scope>NUCLEOTIDE SEQUENCE [LARGE SCALE GENOMIC DNA]</scope>
    <source>
        <strain evidence="16 17">MS6</strain>
    </source>
</reference>
<keyword evidence="10" id="KW-0418">Kinase</keyword>
<dbReference type="OrthoDB" id="276388at2759"/>
<evidence type="ECO:0000259" key="15">
    <source>
        <dbReference type="SMART" id="SM00904"/>
    </source>
</evidence>
<dbReference type="EMBL" id="AHHD01000413">
    <property type="protein sequence ID" value="EKG13431.1"/>
    <property type="molecule type" value="Genomic_DNA"/>
</dbReference>
<feature type="region of interest" description="Disordered" evidence="14">
    <location>
        <begin position="77"/>
        <end position="101"/>
    </location>
</feature>
<comment type="caution">
    <text evidence="16">The sequence shown here is derived from an EMBL/GenBank/DDBJ whole genome shotgun (WGS) entry which is preliminary data.</text>
</comment>
<evidence type="ECO:0000256" key="13">
    <source>
        <dbReference type="ARBA" id="ARBA00047880"/>
    </source>
</evidence>
<dbReference type="Pfam" id="PF01687">
    <property type="entry name" value="Flavokinase"/>
    <property type="match status" value="1"/>
</dbReference>
<feature type="domain" description="Riboflavin kinase" evidence="15">
    <location>
        <begin position="17"/>
        <end position="202"/>
    </location>
</feature>
<evidence type="ECO:0000256" key="3">
    <source>
        <dbReference type="ARBA" id="ARBA00010108"/>
    </source>
</evidence>
<dbReference type="AlphaFoldDB" id="K2QUK3"/>
<protein>
    <recommendedName>
        <fullName evidence="5">Riboflavin kinase</fullName>
        <ecNumber evidence="4">2.7.1.26</ecNumber>
    </recommendedName>
    <alternativeName>
        <fullName evidence="12">Flavin mononucleotide kinase 1</fullName>
    </alternativeName>
</protein>
<dbReference type="GO" id="GO:0009398">
    <property type="term" value="P:FMN biosynthetic process"/>
    <property type="evidence" value="ECO:0007669"/>
    <property type="project" value="UniProtKB-UniPathway"/>
</dbReference>
<comment type="function">
    <text evidence="1">Catalyzes the phosphorylation of riboflavin (vitamin B2) to form flavin mononucleotide (FMN) coenzyme.</text>
</comment>
<keyword evidence="9" id="KW-0547">Nucleotide-binding</keyword>
<dbReference type="FunCoup" id="K2QUK3">
    <property type="interactions" value="357"/>
</dbReference>
<dbReference type="GO" id="GO:0005524">
    <property type="term" value="F:ATP binding"/>
    <property type="evidence" value="ECO:0007669"/>
    <property type="project" value="UniProtKB-KW"/>
</dbReference>
<gene>
    <name evidence="16" type="ORF">MPH_09457</name>
</gene>
<dbReference type="GO" id="GO:0005739">
    <property type="term" value="C:mitochondrion"/>
    <property type="evidence" value="ECO:0007669"/>
    <property type="project" value="TreeGrafter"/>
</dbReference>
<evidence type="ECO:0000313" key="17">
    <source>
        <dbReference type="Proteomes" id="UP000007129"/>
    </source>
</evidence>
<feature type="region of interest" description="Disordered" evidence="14">
    <location>
        <begin position="1"/>
        <end position="20"/>
    </location>
</feature>
<evidence type="ECO:0000256" key="7">
    <source>
        <dbReference type="ARBA" id="ARBA00022643"/>
    </source>
</evidence>
<evidence type="ECO:0000313" key="16">
    <source>
        <dbReference type="EMBL" id="EKG13431.1"/>
    </source>
</evidence>
<evidence type="ECO:0000256" key="12">
    <source>
        <dbReference type="ARBA" id="ARBA00029960"/>
    </source>
</evidence>
<dbReference type="VEuPathDB" id="FungiDB:MPH_09457"/>
<dbReference type="GO" id="GO:0009231">
    <property type="term" value="P:riboflavin biosynthetic process"/>
    <property type="evidence" value="ECO:0007669"/>
    <property type="project" value="InterPro"/>
</dbReference>